<organism evidence="2 3">
    <name type="scientific">Glycine soja</name>
    <name type="common">Wild soybean</name>
    <dbReference type="NCBI Taxonomy" id="3848"/>
    <lineage>
        <taxon>Eukaryota</taxon>
        <taxon>Viridiplantae</taxon>
        <taxon>Streptophyta</taxon>
        <taxon>Embryophyta</taxon>
        <taxon>Tracheophyta</taxon>
        <taxon>Spermatophyta</taxon>
        <taxon>Magnoliopsida</taxon>
        <taxon>eudicotyledons</taxon>
        <taxon>Gunneridae</taxon>
        <taxon>Pentapetalae</taxon>
        <taxon>rosids</taxon>
        <taxon>fabids</taxon>
        <taxon>Fabales</taxon>
        <taxon>Fabaceae</taxon>
        <taxon>Papilionoideae</taxon>
        <taxon>50 kb inversion clade</taxon>
        <taxon>NPAAA clade</taxon>
        <taxon>indigoferoid/millettioid clade</taxon>
        <taxon>Phaseoleae</taxon>
        <taxon>Glycine</taxon>
        <taxon>Glycine subgen. Soja</taxon>
    </lineage>
</organism>
<accession>A0A445I289</accession>
<keyword evidence="3" id="KW-1185">Reference proteome</keyword>
<dbReference type="AlphaFoldDB" id="A0A445I289"/>
<proteinExistence type="predicted"/>
<evidence type="ECO:0000313" key="1">
    <source>
        <dbReference type="EMBL" id="RZB80004.1"/>
    </source>
</evidence>
<gene>
    <name evidence="1" type="ORF">D0Y65_029962</name>
    <name evidence="2" type="ORF">D0Y65_029964</name>
</gene>
<name>A0A445I289_GLYSO</name>
<comment type="caution">
    <text evidence="2">The sequence shown here is derived from an EMBL/GenBank/DDBJ whole genome shotgun (WGS) entry which is preliminary data.</text>
</comment>
<protein>
    <submittedName>
        <fullName evidence="2">Uncharacterized protein</fullName>
    </submittedName>
</protein>
<evidence type="ECO:0000313" key="2">
    <source>
        <dbReference type="EMBL" id="RZB80006.1"/>
    </source>
</evidence>
<dbReference type="EMBL" id="QZWG01000011">
    <property type="protein sequence ID" value="RZB80006.1"/>
    <property type="molecule type" value="Genomic_DNA"/>
</dbReference>
<feature type="non-terminal residue" evidence="2">
    <location>
        <position position="170"/>
    </location>
</feature>
<evidence type="ECO:0000313" key="3">
    <source>
        <dbReference type="Proteomes" id="UP000289340"/>
    </source>
</evidence>
<dbReference type="Proteomes" id="UP000289340">
    <property type="component" value="Chromosome 11"/>
</dbReference>
<reference evidence="2 3" key="1">
    <citation type="submission" date="2018-09" db="EMBL/GenBank/DDBJ databases">
        <title>A high-quality reference genome of wild soybean provides a powerful tool to mine soybean genomes.</title>
        <authorList>
            <person name="Xie M."/>
            <person name="Chung C.Y.L."/>
            <person name="Li M.-W."/>
            <person name="Wong F.-L."/>
            <person name="Chan T.-F."/>
            <person name="Lam H.-M."/>
        </authorList>
    </citation>
    <scope>NUCLEOTIDE SEQUENCE [LARGE SCALE GENOMIC DNA]</scope>
    <source>
        <strain evidence="3">cv. W05</strain>
        <tissue evidence="2">Hypocotyl of etiolated seedlings</tissue>
    </source>
</reference>
<dbReference type="EMBL" id="QZWG01000011">
    <property type="protein sequence ID" value="RZB80004.1"/>
    <property type="molecule type" value="Genomic_DNA"/>
</dbReference>
<sequence length="170" mass="19354">MKRMERVKGRGTDSCLLSCAYVCRIHVKLPTTLKLKFSPTLKDSKQSEIGSNLVLLGCCRREESKCTSPIAILQLPKGQISCCISVGESQFTPLDPDEEQKFRSQCWVAIARPKRKGRVYATGDLAHTYKCEDDNFIQHMQGSSSRTQDAIEIKRLREELRQSKDEMHVF</sequence>